<dbReference type="PANTHER" id="PTHR43335:SF4">
    <property type="entry name" value="ABC TRANSPORTER, ATP-BINDING PROTEIN"/>
    <property type="match status" value="1"/>
</dbReference>
<dbReference type="SUPFAM" id="SSF52540">
    <property type="entry name" value="P-loop containing nucleoside triphosphate hydrolases"/>
    <property type="match status" value="1"/>
</dbReference>
<feature type="non-terminal residue" evidence="3">
    <location>
        <position position="1"/>
    </location>
</feature>
<gene>
    <name evidence="3" type="ORF">S01H1_39233</name>
</gene>
<dbReference type="AlphaFoldDB" id="X0UZX4"/>
<evidence type="ECO:0000313" key="3">
    <source>
        <dbReference type="EMBL" id="GAG11389.1"/>
    </source>
</evidence>
<reference evidence="3" key="1">
    <citation type="journal article" date="2014" name="Front. Microbiol.">
        <title>High frequency of phylogenetically diverse reductive dehalogenase-homologous genes in deep subseafloor sedimentary metagenomes.</title>
        <authorList>
            <person name="Kawai M."/>
            <person name="Futagami T."/>
            <person name="Toyoda A."/>
            <person name="Takaki Y."/>
            <person name="Nishi S."/>
            <person name="Hori S."/>
            <person name="Arai W."/>
            <person name="Tsubouchi T."/>
            <person name="Morono Y."/>
            <person name="Uchiyama I."/>
            <person name="Ito T."/>
            <person name="Fujiyama A."/>
            <person name="Inagaki F."/>
            <person name="Takami H."/>
        </authorList>
    </citation>
    <scope>NUCLEOTIDE SEQUENCE</scope>
    <source>
        <strain evidence="3">Expedition CK06-06</strain>
    </source>
</reference>
<dbReference type="InterPro" id="IPR027417">
    <property type="entry name" value="P-loop_NTPase"/>
</dbReference>
<sequence length="150" mass="16742">GLDPRGMKDIRQLIGQFHDQGMTVFISSHLLGEVAEVCKRVIFLDGGKVIASDSIENIRNRTERRAINARFLNPLSREDIDRMQAIELIDNIETVGSTARIHFDGKPDTSAQILSTLVSQGFAISSYHMESMGLEDFYLSVMGDNEKGVR</sequence>
<proteinExistence type="inferred from homology"/>
<protein>
    <recommendedName>
        <fullName evidence="4">DUF4162 domain-containing protein</fullName>
    </recommendedName>
</protein>
<evidence type="ECO:0000256" key="1">
    <source>
        <dbReference type="ARBA" id="ARBA00005417"/>
    </source>
</evidence>
<keyword evidence="2" id="KW-0813">Transport</keyword>
<dbReference type="Gene3D" id="3.40.50.300">
    <property type="entry name" value="P-loop containing nucleotide triphosphate hydrolases"/>
    <property type="match status" value="1"/>
</dbReference>
<evidence type="ECO:0000256" key="2">
    <source>
        <dbReference type="ARBA" id="ARBA00022448"/>
    </source>
</evidence>
<dbReference type="PANTHER" id="PTHR43335">
    <property type="entry name" value="ABC TRANSPORTER, ATP-BINDING PROTEIN"/>
    <property type="match status" value="1"/>
</dbReference>
<comment type="caution">
    <text evidence="3">The sequence shown here is derived from an EMBL/GenBank/DDBJ whole genome shotgun (WGS) entry which is preliminary data.</text>
</comment>
<dbReference type="EMBL" id="BARS01024743">
    <property type="protein sequence ID" value="GAG11389.1"/>
    <property type="molecule type" value="Genomic_DNA"/>
</dbReference>
<organism evidence="3">
    <name type="scientific">marine sediment metagenome</name>
    <dbReference type="NCBI Taxonomy" id="412755"/>
    <lineage>
        <taxon>unclassified sequences</taxon>
        <taxon>metagenomes</taxon>
        <taxon>ecological metagenomes</taxon>
    </lineage>
</organism>
<comment type="similarity">
    <text evidence="1">Belongs to the ABC transporter superfamily.</text>
</comment>
<name>X0UZX4_9ZZZZ</name>
<evidence type="ECO:0008006" key="4">
    <source>
        <dbReference type="Google" id="ProtNLM"/>
    </source>
</evidence>
<accession>X0UZX4</accession>